<comment type="similarity">
    <text evidence="1 5">Belongs to the IF-3 family.</text>
</comment>
<evidence type="ECO:0000313" key="8">
    <source>
        <dbReference type="EMBL" id="PIW74588.1"/>
    </source>
</evidence>
<dbReference type="Gene3D" id="3.10.20.80">
    <property type="entry name" value="Translation initiation factor 3 (IF-3), N-terminal domain"/>
    <property type="match status" value="1"/>
</dbReference>
<dbReference type="InterPro" id="IPR019815">
    <property type="entry name" value="Translation_initiation_fac_3_C"/>
</dbReference>
<evidence type="ECO:0000256" key="2">
    <source>
        <dbReference type="ARBA" id="ARBA00022540"/>
    </source>
</evidence>
<evidence type="ECO:0000256" key="4">
    <source>
        <dbReference type="NCBIfam" id="TIGR00168"/>
    </source>
</evidence>
<sequence length="181" mass="21001">MKSKKAIYRKPYYQPQKRIRTNEWIRVSPILLIDEKGRNLGVVETSKALQMSRDKGLDLIEIAPQAQPPVCRIMDYGKYKYEQSRKERGQKAKQKQVEIKGVRIGLGTGKHDLEIRARQAEKFLSKGDKVRVEMILRGREKALLNVAFDKLNEFIKMIPVEVKIEQEIKKQPRGLATVISR</sequence>
<dbReference type="InterPro" id="IPR019813">
    <property type="entry name" value="Translation_initiation_fac3_CS"/>
</dbReference>
<proteinExistence type="inferred from homology"/>
<name>A0A2M7IDP9_9BACT</name>
<feature type="domain" description="Translation initiation factor 3 C-terminal" evidence="6">
    <location>
        <begin position="97"/>
        <end position="179"/>
    </location>
</feature>
<keyword evidence="2 5" id="KW-0396">Initiation factor</keyword>
<dbReference type="GO" id="GO:0032790">
    <property type="term" value="P:ribosome disassembly"/>
    <property type="evidence" value="ECO:0007669"/>
    <property type="project" value="TreeGrafter"/>
</dbReference>
<keyword evidence="3 5" id="KW-0648">Protein biosynthesis</keyword>
<evidence type="ECO:0000256" key="3">
    <source>
        <dbReference type="ARBA" id="ARBA00022917"/>
    </source>
</evidence>
<dbReference type="InterPro" id="IPR036788">
    <property type="entry name" value="T_IF-3_C_sf"/>
</dbReference>
<comment type="caution">
    <text evidence="8">The sequence shown here is derived from an EMBL/GenBank/DDBJ whole genome shotgun (WGS) entry which is preliminary data.</text>
</comment>
<dbReference type="InterPro" id="IPR001288">
    <property type="entry name" value="Translation_initiation_fac_3"/>
</dbReference>
<dbReference type="AlphaFoldDB" id="A0A2M7IDP9"/>
<dbReference type="InterPro" id="IPR019814">
    <property type="entry name" value="Translation_initiation_fac_3_N"/>
</dbReference>
<gene>
    <name evidence="8" type="ORF">CO003_01935</name>
</gene>
<evidence type="ECO:0000256" key="1">
    <source>
        <dbReference type="ARBA" id="ARBA00005439"/>
    </source>
</evidence>
<dbReference type="SUPFAM" id="SSF55200">
    <property type="entry name" value="Translation initiation factor IF3, C-terminal domain"/>
    <property type="match status" value="1"/>
</dbReference>
<dbReference type="NCBIfam" id="TIGR00168">
    <property type="entry name" value="infC"/>
    <property type="match status" value="1"/>
</dbReference>
<evidence type="ECO:0000256" key="5">
    <source>
        <dbReference type="RuleBase" id="RU000646"/>
    </source>
</evidence>
<dbReference type="PANTHER" id="PTHR10938">
    <property type="entry name" value="TRANSLATION INITIATION FACTOR IF-3"/>
    <property type="match status" value="1"/>
</dbReference>
<organism evidence="8 9">
    <name type="scientific">Candidatus Portnoybacteria bacterium CG_4_8_14_3_um_filter_44_15</name>
    <dbReference type="NCBI Taxonomy" id="1974803"/>
    <lineage>
        <taxon>Bacteria</taxon>
        <taxon>Candidatus Portnoyibacteriota</taxon>
    </lineage>
</organism>
<dbReference type="FunFam" id="3.10.20.80:FF:000001">
    <property type="entry name" value="Translation initiation factor IF-3"/>
    <property type="match status" value="1"/>
</dbReference>
<comment type="subcellular location">
    <subcellularLocation>
        <location evidence="5">Cytoplasm</location>
    </subcellularLocation>
</comment>
<comment type="function">
    <text evidence="5">IF-3 binds to the 30S ribosomal subunit and shifts the equilibrium between 70S ribosomes and their 50S and 30S subunits in favor of the free subunits, thus enhancing the availability of 30S subunits on which protein synthesis initiation begins.</text>
</comment>
<dbReference type="Gene3D" id="3.30.110.10">
    <property type="entry name" value="Translation initiation factor 3 (IF-3), C-terminal domain"/>
    <property type="match status" value="1"/>
</dbReference>
<dbReference type="GO" id="GO:0005737">
    <property type="term" value="C:cytoplasm"/>
    <property type="evidence" value="ECO:0007669"/>
    <property type="project" value="UniProtKB-SubCell"/>
</dbReference>
<dbReference type="Proteomes" id="UP000231673">
    <property type="component" value="Unassembled WGS sequence"/>
</dbReference>
<evidence type="ECO:0000313" key="9">
    <source>
        <dbReference type="Proteomes" id="UP000231673"/>
    </source>
</evidence>
<dbReference type="SUPFAM" id="SSF54364">
    <property type="entry name" value="Translation initiation factor IF3, N-terminal domain"/>
    <property type="match status" value="1"/>
</dbReference>
<dbReference type="Pfam" id="PF05198">
    <property type="entry name" value="IF3_N"/>
    <property type="match status" value="1"/>
</dbReference>
<reference evidence="9" key="1">
    <citation type="submission" date="2017-09" db="EMBL/GenBank/DDBJ databases">
        <title>Depth-based differentiation of microbial function through sediment-hosted aquifers and enrichment of novel symbionts in the deep terrestrial subsurface.</title>
        <authorList>
            <person name="Probst A.J."/>
            <person name="Ladd B."/>
            <person name="Jarett J.K."/>
            <person name="Geller-Mcgrath D.E."/>
            <person name="Sieber C.M.K."/>
            <person name="Emerson J.B."/>
            <person name="Anantharaman K."/>
            <person name="Thomas B.C."/>
            <person name="Malmstrom R."/>
            <person name="Stieglmeier M."/>
            <person name="Klingl A."/>
            <person name="Woyke T."/>
            <person name="Ryan C.M."/>
            <person name="Banfield J.F."/>
        </authorList>
    </citation>
    <scope>NUCLEOTIDE SEQUENCE [LARGE SCALE GENOMIC DNA]</scope>
</reference>
<comment type="subunit">
    <text evidence="5">Monomer.</text>
</comment>
<dbReference type="EMBL" id="PFGW01000039">
    <property type="protein sequence ID" value="PIW74588.1"/>
    <property type="molecule type" value="Genomic_DNA"/>
</dbReference>
<evidence type="ECO:0000259" key="6">
    <source>
        <dbReference type="Pfam" id="PF00707"/>
    </source>
</evidence>
<feature type="domain" description="Translation initiation factor 3 N-terminal" evidence="7">
    <location>
        <begin position="21"/>
        <end position="88"/>
    </location>
</feature>
<dbReference type="Pfam" id="PF00707">
    <property type="entry name" value="IF3_C"/>
    <property type="match status" value="1"/>
</dbReference>
<dbReference type="GO" id="GO:0043022">
    <property type="term" value="F:ribosome binding"/>
    <property type="evidence" value="ECO:0007669"/>
    <property type="project" value="TreeGrafter"/>
</dbReference>
<dbReference type="InterPro" id="IPR036787">
    <property type="entry name" value="T_IF-3_N_sf"/>
</dbReference>
<accession>A0A2M7IDP9</accession>
<evidence type="ECO:0000259" key="7">
    <source>
        <dbReference type="Pfam" id="PF05198"/>
    </source>
</evidence>
<dbReference type="PROSITE" id="PS00938">
    <property type="entry name" value="IF3"/>
    <property type="match status" value="1"/>
</dbReference>
<dbReference type="PANTHER" id="PTHR10938:SF0">
    <property type="entry name" value="TRANSLATION INITIATION FACTOR IF-3, MITOCHONDRIAL"/>
    <property type="match status" value="1"/>
</dbReference>
<protein>
    <recommendedName>
        <fullName evidence="4 5">Translation initiation factor IF-3</fullName>
    </recommendedName>
</protein>
<dbReference type="GO" id="GO:0003743">
    <property type="term" value="F:translation initiation factor activity"/>
    <property type="evidence" value="ECO:0007669"/>
    <property type="project" value="UniProtKB-UniRule"/>
</dbReference>